<evidence type="ECO:0000256" key="1">
    <source>
        <dbReference type="SAM" id="Coils"/>
    </source>
</evidence>
<dbReference type="Proteomes" id="UP000285173">
    <property type="component" value="Unassembled WGS sequence"/>
</dbReference>
<feature type="coiled-coil region" evidence="1">
    <location>
        <begin position="33"/>
        <end position="112"/>
    </location>
</feature>
<dbReference type="AlphaFoldDB" id="A0A413NKS9"/>
<proteinExistence type="predicted"/>
<protein>
    <submittedName>
        <fullName evidence="3">Uncharacterized protein</fullName>
    </submittedName>
</protein>
<keyword evidence="2" id="KW-1133">Transmembrane helix</keyword>
<sequence length="128" mass="14868">MEEELLTTLSRLSNVIGGFVTAVLIPVAGYWGYREYNKRKAAAEAKKAEADNITQYAAEWKELYEKKERRVGELDAKIDSLYEKIDEYRGRVRELTEKNTELMIKNNALEFRKCNKHGCSDREPPSEF</sequence>
<dbReference type="EMBL" id="QSEF01000008">
    <property type="protein sequence ID" value="RGZ49121.1"/>
    <property type="molecule type" value="Genomic_DNA"/>
</dbReference>
<evidence type="ECO:0000256" key="2">
    <source>
        <dbReference type="SAM" id="Phobius"/>
    </source>
</evidence>
<name>A0A413NKS9_9BACT</name>
<organism evidence="3 4">
    <name type="scientific">Parabacteroides merdae</name>
    <dbReference type="NCBI Taxonomy" id="46503"/>
    <lineage>
        <taxon>Bacteria</taxon>
        <taxon>Pseudomonadati</taxon>
        <taxon>Bacteroidota</taxon>
        <taxon>Bacteroidia</taxon>
        <taxon>Bacteroidales</taxon>
        <taxon>Tannerellaceae</taxon>
        <taxon>Parabacteroides</taxon>
    </lineage>
</organism>
<keyword evidence="2" id="KW-0472">Membrane</keyword>
<comment type="caution">
    <text evidence="3">The sequence shown here is derived from an EMBL/GenBank/DDBJ whole genome shotgun (WGS) entry which is preliminary data.</text>
</comment>
<keyword evidence="2" id="KW-0812">Transmembrane</keyword>
<evidence type="ECO:0000313" key="3">
    <source>
        <dbReference type="EMBL" id="RGZ49121.1"/>
    </source>
</evidence>
<feature type="transmembrane region" description="Helical" evidence="2">
    <location>
        <begin position="12"/>
        <end position="33"/>
    </location>
</feature>
<dbReference type="RefSeq" id="WP_122202930.1">
    <property type="nucleotide sequence ID" value="NZ_JAASIN010000074.1"/>
</dbReference>
<keyword evidence="1" id="KW-0175">Coiled coil</keyword>
<evidence type="ECO:0000313" key="4">
    <source>
        <dbReference type="Proteomes" id="UP000285173"/>
    </source>
</evidence>
<reference evidence="3 4" key="1">
    <citation type="submission" date="2018-08" db="EMBL/GenBank/DDBJ databases">
        <title>A genome reference for cultivated species of the human gut microbiota.</title>
        <authorList>
            <person name="Zou Y."/>
            <person name="Xue W."/>
            <person name="Luo G."/>
        </authorList>
    </citation>
    <scope>NUCLEOTIDE SEQUENCE [LARGE SCALE GENOMIC DNA]</scope>
    <source>
        <strain evidence="3 4">AM50-15</strain>
    </source>
</reference>
<accession>A0A413NKS9</accession>
<gene>
    <name evidence="3" type="ORF">DW986_07155</name>
</gene>